<keyword evidence="4" id="KW-0378">Hydrolase</keyword>
<evidence type="ECO:0000256" key="2">
    <source>
        <dbReference type="ARBA" id="ARBA00022670"/>
    </source>
</evidence>
<dbReference type="GO" id="GO:0000328">
    <property type="term" value="C:fungal-type vacuole lumen"/>
    <property type="evidence" value="ECO:0007669"/>
    <property type="project" value="TreeGrafter"/>
</dbReference>
<comment type="similarity">
    <text evidence="1">Belongs to the peptidase M20A family.</text>
</comment>
<feature type="binding site" evidence="7">
    <location>
        <position position="217"/>
    </location>
    <ligand>
        <name>Zn(2+)</name>
        <dbReference type="ChEBI" id="CHEBI:29105"/>
        <label>2</label>
    </ligand>
</feature>
<accession>A0A8X7TAP6</accession>
<dbReference type="InterPro" id="IPR017141">
    <property type="entry name" value="Pept_M20_carboxypep"/>
</dbReference>
<keyword evidence="2" id="KW-0645">Protease</keyword>
<dbReference type="PANTHER" id="PTHR45962:SF1">
    <property type="entry name" value="N-FATTY-ACYL-AMINO ACID SYNTHASE_HYDROLASE PM20D1"/>
    <property type="match status" value="1"/>
</dbReference>
<dbReference type="InterPro" id="IPR002933">
    <property type="entry name" value="Peptidase_M20"/>
</dbReference>
<feature type="active site" evidence="6">
    <location>
        <position position="184"/>
    </location>
</feature>
<comment type="caution">
    <text evidence="9">The sequence shown here is derived from an EMBL/GenBank/DDBJ whole genome shotgun (WGS) entry which is preliminary data.</text>
</comment>
<evidence type="ECO:0000313" key="9">
    <source>
        <dbReference type="EMBL" id="KAF6046957.1"/>
    </source>
</evidence>
<dbReference type="SUPFAM" id="SSF53187">
    <property type="entry name" value="Zn-dependent exopeptidases"/>
    <property type="match status" value="1"/>
</dbReference>
<feature type="binding site" evidence="7">
    <location>
        <position position="557"/>
    </location>
    <ligand>
        <name>Zn(2+)</name>
        <dbReference type="ChEBI" id="CHEBI:29105"/>
        <label>1</label>
    </ligand>
</feature>
<dbReference type="InterPro" id="IPR047177">
    <property type="entry name" value="Pept_M20A"/>
</dbReference>
<feature type="active site" description="Proton acceptor" evidence="6">
    <location>
        <position position="252"/>
    </location>
</feature>
<feature type="domain" description="Peptidase M20 dimerisation" evidence="8">
    <location>
        <begin position="299"/>
        <end position="453"/>
    </location>
</feature>
<dbReference type="EMBL" id="JABWAB010000007">
    <property type="protein sequence ID" value="KAF6046957.1"/>
    <property type="molecule type" value="Genomic_DNA"/>
</dbReference>
<evidence type="ECO:0000256" key="6">
    <source>
        <dbReference type="PIRSR" id="PIRSR037217-1"/>
    </source>
</evidence>
<dbReference type="GO" id="GO:0051603">
    <property type="term" value="P:proteolysis involved in protein catabolic process"/>
    <property type="evidence" value="ECO:0007669"/>
    <property type="project" value="TreeGrafter"/>
</dbReference>
<feature type="binding site" evidence="7">
    <location>
        <position position="280"/>
    </location>
    <ligand>
        <name>Zn(2+)</name>
        <dbReference type="ChEBI" id="CHEBI:29105"/>
        <label>2</label>
    </ligand>
</feature>
<dbReference type="GO" id="GO:0046872">
    <property type="term" value="F:metal ion binding"/>
    <property type="evidence" value="ECO:0007669"/>
    <property type="project" value="UniProtKB-KW"/>
</dbReference>
<dbReference type="Proteomes" id="UP000590412">
    <property type="component" value="Unassembled WGS sequence"/>
</dbReference>
<dbReference type="CDD" id="cd05674">
    <property type="entry name" value="M20_yscS"/>
    <property type="match status" value="1"/>
</dbReference>
<evidence type="ECO:0000259" key="8">
    <source>
        <dbReference type="Pfam" id="PF07687"/>
    </source>
</evidence>
<dbReference type="Gene3D" id="3.30.70.360">
    <property type="match status" value="1"/>
</dbReference>
<sequence length="590" mass="66792">MNEKSQLPIHRRVASETSEWKRLLRTWGIVTFCSLCILSTYLSPTFFNYWFTLGGQPDNPDGLCPLVPKINPIEDINNPKTLKNILHEDKFHKQERDRLLGAIQVPTEVYDDMLTPNSTTTLKELLKLEPRWKPFLKFHKYLEKTYPLVHKHLQVEKINHLGLVYTWKGKHDDKKPIILAAHQDVVPVQKATVDQWTYPPFKGGYDGKYLYGRGVSDCKNLLIGLLSTIELLLQNKEFHPKRTIILAFGYDEESAGTGAAEIAKHLLARYGPDSILQIIDEGNESFEEVEGLKLILPATGEKGYLDSVIELYTPGGHSSVPPKHTSIGIMAQLITEIENDAFSPLLTQVNPIMGELFCLAEHSPTLNPDIRRNILKAQVDANANKKVVEYLDANLDTKYLITTSQAIDVVEGGVKSNALPEHVSMLVNSRISVEESVQDVIDKYQFHIKAIAQKFNLGLILNGEQVIKPTNQGYFNYSLVEPLEPAPVSPINGESWNLFGGALRYLYEDLVFPKSNDTFVVAPFLSTGNTDTKSYWDLSRNIYRYQPGLPNSKSGIHSVDERLVFEGHFHIIAFYYYYLQVIDKADDAKF</sequence>
<evidence type="ECO:0000313" key="10">
    <source>
        <dbReference type="Proteomes" id="UP000590412"/>
    </source>
</evidence>
<proteinExistence type="inferred from homology"/>
<dbReference type="AlphaFoldDB" id="A0A8X7TAP6"/>
<feature type="binding site" evidence="7">
    <location>
        <position position="253"/>
    </location>
    <ligand>
        <name>Zn(2+)</name>
        <dbReference type="ChEBI" id="CHEBI:29105"/>
        <label>1</label>
    </ligand>
</feature>
<evidence type="ECO:0000256" key="4">
    <source>
        <dbReference type="ARBA" id="ARBA00022801"/>
    </source>
</evidence>
<name>A0A8X7TAP6_CANPA</name>
<dbReference type="InterPro" id="IPR011650">
    <property type="entry name" value="Peptidase_M20_dimer"/>
</dbReference>
<dbReference type="Pfam" id="PF07687">
    <property type="entry name" value="M20_dimer"/>
    <property type="match status" value="1"/>
</dbReference>
<dbReference type="PIRSF" id="PIRSF037217">
    <property type="entry name" value="Carboxypeptidase_S"/>
    <property type="match status" value="1"/>
</dbReference>
<feature type="binding site" evidence="7">
    <location>
        <position position="217"/>
    </location>
    <ligand>
        <name>Zn(2+)</name>
        <dbReference type="ChEBI" id="CHEBI:29105"/>
        <label>1</label>
    </ligand>
</feature>
<evidence type="ECO:0000256" key="7">
    <source>
        <dbReference type="PIRSR" id="PIRSR037217-2"/>
    </source>
</evidence>
<evidence type="ECO:0000256" key="3">
    <source>
        <dbReference type="ARBA" id="ARBA00022723"/>
    </source>
</evidence>
<dbReference type="InterPro" id="IPR036264">
    <property type="entry name" value="Bact_exopeptidase_dim_dom"/>
</dbReference>
<feature type="binding site" evidence="7">
    <location>
        <position position="182"/>
    </location>
    <ligand>
        <name>Zn(2+)</name>
        <dbReference type="ChEBI" id="CHEBI:29105"/>
        <label>2</label>
    </ligand>
</feature>
<keyword evidence="3 7" id="KW-0479">Metal-binding</keyword>
<keyword evidence="5 7" id="KW-0862">Zinc</keyword>
<protein>
    <submittedName>
        <fullName evidence="9">Peptidase M20/M25/M40 family protein</fullName>
    </submittedName>
</protein>
<dbReference type="GO" id="GO:0004181">
    <property type="term" value="F:metallocarboxypeptidase activity"/>
    <property type="evidence" value="ECO:0007669"/>
    <property type="project" value="InterPro"/>
</dbReference>
<dbReference type="Gene3D" id="3.40.630.10">
    <property type="entry name" value="Zn peptidases"/>
    <property type="match status" value="1"/>
</dbReference>
<dbReference type="PANTHER" id="PTHR45962">
    <property type="entry name" value="N-FATTY-ACYL-AMINO ACID SYNTHASE/HYDROLASE PM20D1"/>
    <property type="match status" value="1"/>
</dbReference>
<dbReference type="OrthoDB" id="3064516at2759"/>
<evidence type="ECO:0000256" key="5">
    <source>
        <dbReference type="ARBA" id="ARBA00022833"/>
    </source>
</evidence>
<organism evidence="9 10">
    <name type="scientific">Candida parapsilosis</name>
    <name type="common">Yeast</name>
    <dbReference type="NCBI Taxonomy" id="5480"/>
    <lineage>
        <taxon>Eukaryota</taxon>
        <taxon>Fungi</taxon>
        <taxon>Dikarya</taxon>
        <taxon>Ascomycota</taxon>
        <taxon>Saccharomycotina</taxon>
        <taxon>Pichiomycetes</taxon>
        <taxon>Debaryomycetaceae</taxon>
        <taxon>Candida/Lodderomyces clade</taxon>
        <taxon>Candida</taxon>
    </lineage>
</organism>
<gene>
    <name evidence="9" type="ORF">FOB60_004493</name>
</gene>
<reference evidence="9" key="1">
    <citation type="submission" date="2020-03" db="EMBL/GenBank/DDBJ databases">
        <title>FDA dAtabase for Regulatory Grade micrObial Sequences (FDA-ARGOS): Supporting development and validation of Infectious Disease Dx tests.</title>
        <authorList>
            <person name="Campos J."/>
            <person name="Goldberg B."/>
            <person name="Tallon L."/>
            <person name="Sadzewicz L."/>
            <person name="Vavikolanu K."/>
            <person name="Mehta A."/>
            <person name="Aluvathingal J."/>
            <person name="Nadendla S."/>
            <person name="Nandy P."/>
            <person name="Geyer C."/>
            <person name="Yan Y."/>
            <person name="Sichtig H."/>
        </authorList>
    </citation>
    <scope>NUCLEOTIDE SEQUENCE [LARGE SCALE GENOMIC DNA]</scope>
    <source>
        <strain evidence="9">FDAARGOS_652</strain>
    </source>
</reference>
<dbReference type="SUPFAM" id="SSF55031">
    <property type="entry name" value="Bacterial exopeptidase dimerisation domain"/>
    <property type="match status" value="1"/>
</dbReference>
<evidence type="ECO:0000256" key="1">
    <source>
        <dbReference type="ARBA" id="ARBA00006247"/>
    </source>
</evidence>
<dbReference type="Pfam" id="PF01546">
    <property type="entry name" value="Peptidase_M20"/>
    <property type="match status" value="1"/>
</dbReference>